<dbReference type="PANTHER" id="PTHR43975">
    <property type="entry name" value="ZGC:101858"/>
    <property type="match status" value="1"/>
</dbReference>
<dbReference type="NCBIfam" id="NF005559">
    <property type="entry name" value="PRK07231.1"/>
    <property type="match status" value="1"/>
</dbReference>
<dbReference type="EMBL" id="JACJPW010000121">
    <property type="protein sequence ID" value="MBD2185424.1"/>
    <property type="molecule type" value="Genomic_DNA"/>
</dbReference>
<evidence type="ECO:0000313" key="2">
    <source>
        <dbReference type="EMBL" id="MBD2185424.1"/>
    </source>
</evidence>
<keyword evidence="1" id="KW-0560">Oxidoreductase</keyword>
<dbReference type="CDD" id="cd05233">
    <property type="entry name" value="SDR_c"/>
    <property type="match status" value="1"/>
</dbReference>
<dbReference type="RefSeq" id="WP_190473735.1">
    <property type="nucleotide sequence ID" value="NZ_JACJPW010000121.1"/>
</dbReference>
<name>A0A926ZK62_9CYAN</name>
<dbReference type="InterPro" id="IPR002347">
    <property type="entry name" value="SDR_fam"/>
</dbReference>
<dbReference type="InterPro" id="IPR036291">
    <property type="entry name" value="NAD(P)-bd_dom_sf"/>
</dbReference>
<protein>
    <submittedName>
        <fullName evidence="2">SDR family oxidoreductase</fullName>
    </submittedName>
</protein>
<dbReference type="Pfam" id="PF13561">
    <property type="entry name" value="adh_short_C2"/>
    <property type="match status" value="1"/>
</dbReference>
<dbReference type="Gene3D" id="3.40.50.720">
    <property type="entry name" value="NAD(P)-binding Rossmann-like Domain"/>
    <property type="match status" value="1"/>
</dbReference>
<evidence type="ECO:0000313" key="3">
    <source>
        <dbReference type="Proteomes" id="UP000641646"/>
    </source>
</evidence>
<reference evidence="2" key="2">
    <citation type="submission" date="2020-08" db="EMBL/GenBank/DDBJ databases">
        <authorList>
            <person name="Chen M."/>
            <person name="Teng W."/>
            <person name="Zhao L."/>
            <person name="Hu C."/>
            <person name="Zhou Y."/>
            <person name="Han B."/>
            <person name="Song L."/>
            <person name="Shu W."/>
        </authorList>
    </citation>
    <scope>NUCLEOTIDE SEQUENCE</scope>
    <source>
        <strain evidence="2">FACHB-1375</strain>
    </source>
</reference>
<gene>
    <name evidence="2" type="ORF">H6G03_30845</name>
</gene>
<dbReference type="Proteomes" id="UP000641646">
    <property type="component" value="Unassembled WGS sequence"/>
</dbReference>
<keyword evidence="3" id="KW-1185">Reference proteome</keyword>
<dbReference type="FunFam" id="3.40.50.720:FF:000084">
    <property type="entry name" value="Short-chain dehydrogenase reductase"/>
    <property type="match status" value="1"/>
</dbReference>
<dbReference type="GO" id="GO:0016491">
    <property type="term" value="F:oxidoreductase activity"/>
    <property type="evidence" value="ECO:0007669"/>
    <property type="project" value="UniProtKB-KW"/>
</dbReference>
<comment type="caution">
    <text evidence="2">The sequence shown here is derived from an EMBL/GenBank/DDBJ whole genome shotgun (WGS) entry which is preliminary data.</text>
</comment>
<dbReference type="AlphaFoldDB" id="A0A926ZK62"/>
<reference evidence="2" key="1">
    <citation type="journal article" date="2015" name="ISME J.">
        <title>Draft Genome Sequence of Streptomyces incarnatus NRRL8089, which Produces the Nucleoside Antibiotic Sinefungin.</title>
        <authorList>
            <person name="Oshima K."/>
            <person name="Hattori M."/>
            <person name="Shimizu H."/>
            <person name="Fukuda K."/>
            <person name="Nemoto M."/>
            <person name="Inagaki K."/>
            <person name="Tamura T."/>
        </authorList>
    </citation>
    <scope>NUCLEOTIDE SEQUENCE</scope>
    <source>
        <strain evidence="2">FACHB-1375</strain>
    </source>
</reference>
<proteinExistence type="predicted"/>
<dbReference type="PANTHER" id="PTHR43975:SF2">
    <property type="entry name" value="EG:BACR7A4.14 PROTEIN-RELATED"/>
    <property type="match status" value="1"/>
</dbReference>
<evidence type="ECO:0000256" key="1">
    <source>
        <dbReference type="ARBA" id="ARBA00023002"/>
    </source>
</evidence>
<organism evidence="2 3">
    <name type="scientific">Aerosakkonema funiforme FACHB-1375</name>
    <dbReference type="NCBI Taxonomy" id="2949571"/>
    <lineage>
        <taxon>Bacteria</taxon>
        <taxon>Bacillati</taxon>
        <taxon>Cyanobacteriota</taxon>
        <taxon>Cyanophyceae</taxon>
        <taxon>Oscillatoriophycideae</taxon>
        <taxon>Aerosakkonematales</taxon>
        <taxon>Aerosakkonemataceae</taxon>
        <taxon>Aerosakkonema</taxon>
    </lineage>
</organism>
<accession>A0A926ZK62</accession>
<dbReference type="PRINTS" id="PR00081">
    <property type="entry name" value="GDHRDH"/>
</dbReference>
<sequence length="292" mass="31355">MNRLLEGKVAIVTGAGTGIGEAIAHKFAKAGAKVVVNGLPEDPVKEVVEAIRKYGGQALAYAGDISEESHAQACVRAAITEYGNLHILVNNAGVFLVTAETEHYPIEDFDRTIRMNIRSAFLMTKYALPHLQRTRGNIISAGSEAGFNGLAKNTPYGGTKGWMHSFMLGVAVEQAKYGVRANCVCPGAIDTAWTHKETGPMDAQMEKMLINATPMARRGTPEEIANVYAFLASDEASYVTGALWLADGGVTAAKGAVGQETPQSLRVEPQGELRLDHSLEGLEDKNFHTIKR</sequence>
<dbReference type="SUPFAM" id="SSF51735">
    <property type="entry name" value="NAD(P)-binding Rossmann-fold domains"/>
    <property type="match status" value="1"/>
</dbReference>